<evidence type="ECO:0000313" key="1">
    <source>
        <dbReference type="EMBL" id="GMM37822.1"/>
    </source>
</evidence>
<protein>
    <submittedName>
        <fullName evidence="1">Fmp10 protein</fullName>
    </submittedName>
</protein>
<comment type="caution">
    <text evidence="1">The sequence shown here is derived from an EMBL/GenBank/DDBJ whole genome shotgun (WGS) entry which is preliminary data.</text>
</comment>
<dbReference type="InterPro" id="IPR052061">
    <property type="entry name" value="PTE-AB_protein"/>
</dbReference>
<name>A0AAV5QTT9_9ASCO</name>
<gene>
    <name evidence="1" type="ORF">DASC09_051470</name>
</gene>
<dbReference type="InterPro" id="IPR029069">
    <property type="entry name" value="HotDog_dom_sf"/>
</dbReference>
<proteinExistence type="predicted"/>
<organism evidence="1 2">
    <name type="scientific">Saccharomycopsis crataegensis</name>
    <dbReference type="NCBI Taxonomy" id="43959"/>
    <lineage>
        <taxon>Eukaryota</taxon>
        <taxon>Fungi</taxon>
        <taxon>Dikarya</taxon>
        <taxon>Ascomycota</taxon>
        <taxon>Saccharomycotina</taxon>
        <taxon>Saccharomycetes</taxon>
        <taxon>Saccharomycopsidaceae</taxon>
        <taxon>Saccharomycopsis</taxon>
    </lineage>
</organism>
<dbReference type="EMBL" id="BTFZ01000012">
    <property type="protein sequence ID" value="GMM37822.1"/>
    <property type="molecule type" value="Genomic_DNA"/>
</dbReference>
<dbReference type="RefSeq" id="XP_064854818.1">
    <property type="nucleotide sequence ID" value="XM_064998746.1"/>
</dbReference>
<dbReference type="SUPFAM" id="SSF54637">
    <property type="entry name" value="Thioesterase/thiol ester dehydrase-isomerase"/>
    <property type="match status" value="1"/>
</dbReference>
<sequence length="272" mass="30018">MVFGSVFRRFASTTARSPKSGFFKAHWKLYTGTFVGGALTAHFVPVLSIVEYYLNSRLPKDGDPESIRNYTDSLEKKLASLKVVKELGNDKDWKQHRDWSYVSESKAANEVNNKSITEGALTIPGGFAIKPLIFENPKTNQTISVIYVGSRLCGYPFIVHGGVLATILDEVFKKSVGLNFNSDGEAKEFSTKHLELSYRFPTLANNFIVIKTNVGSDSGGIVAVDGNVKSLDGKLLIKGQGSVKILESDKKPNFIDDSKDEAKKGLKKLWPF</sequence>
<dbReference type="Proteomes" id="UP001360560">
    <property type="component" value="Unassembled WGS sequence"/>
</dbReference>
<dbReference type="Gene3D" id="3.10.129.10">
    <property type="entry name" value="Hotdog Thioesterase"/>
    <property type="match status" value="1"/>
</dbReference>
<dbReference type="AlphaFoldDB" id="A0AAV5QTT9"/>
<dbReference type="GeneID" id="90075797"/>
<accession>A0AAV5QTT9</accession>
<dbReference type="PANTHER" id="PTHR47260:SF1">
    <property type="entry name" value="UPF0644 PROTEIN PB2B4.06"/>
    <property type="match status" value="1"/>
</dbReference>
<keyword evidence="2" id="KW-1185">Reference proteome</keyword>
<evidence type="ECO:0000313" key="2">
    <source>
        <dbReference type="Proteomes" id="UP001360560"/>
    </source>
</evidence>
<dbReference type="PANTHER" id="PTHR47260">
    <property type="entry name" value="UPF0644 PROTEIN PB2B4.06"/>
    <property type="match status" value="1"/>
</dbReference>
<reference evidence="1 2" key="1">
    <citation type="journal article" date="2023" name="Elife">
        <title>Identification of key yeast species and microbe-microbe interactions impacting larval growth of Drosophila in the wild.</title>
        <authorList>
            <person name="Mure A."/>
            <person name="Sugiura Y."/>
            <person name="Maeda R."/>
            <person name="Honda K."/>
            <person name="Sakurai N."/>
            <person name="Takahashi Y."/>
            <person name="Watada M."/>
            <person name="Katoh T."/>
            <person name="Gotoh A."/>
            <person name="Gotoh Y."/>
            <person name="Taniguchi I."/>
            <person name="Nakamura K."/>
            <person name="Hayashi T."/>
            <person name="Katayama T."/>
            <person name="Uemura T."/>
            <person name="Hattori Y."/>
        </authorList>
    </citation>
    <scope>NUCLEOTIDE SEQUENCE [LARGE SCALE GENOMIC DNA]</scope>
    <source>
        <strain evidence="1 2">SC-9</strain>
    </source>
</reference>